<accession>A0ABX0VV30</accession>
<dbReference type="EMBL" id="JAATOP010000001">
    <property type="protein sequence ID" value="NIY71086.1"/>
    <property type="molecule type" value="Genomic_DNA"/>
</dbReference>
<keyword evidence="3" id="KW-1185">Reference proteome</keyword>
<dbReference type="InterPro" id="IPR000600">
    <property type="entry name" value="ROK"/>
</dbReference>
<evidence type="ECO:0000256" key="1">
    <source>
        <dbReference type="ARBA" id="ARBA00006479"/>
    </source>
</evidence>
<evidence type="ECO:0000313" key="3">
    <source>
        <dbReference type="Proteomes" id="UP000709466"/>
    </source>
</evidence>
<dbReference type="PANTHER" id="PTHR18964:SF149">
    <property type="entry name" value="BIFUNCTIONAL UDP-N-ACETYLGLUCOSAMINE 2-EPIMERASE_N-ACETYLMANNOSAMINE KINASE"/>
    <property type="match status" value="1"/>
</dbReference>
<protein>
    <submittedName>
        <fullName evidence="2">ROK family protein</fullName>
    </submittedName>
</protein>
<organism evidence="2 3">
    <name type="scientific">Marivivens donghaensis</name>
    <dbReference type="NCBI Taxonomy" id="1699413"/>
    <lineage>
        <taxon>Bacteria</taxon>
        <taxon>Pseudomonadati</taxon>
        <taxon>Pseudomonadota</taxon>
        <taxon>Alphaproteobacteria</taxon>
        <taxon>Rhodobacterales</taxon>
        <taxon>Paracoccaceae</taxon>
        <taxon>Marivivens group</taxon>
        <taxon>Marivivens</taxon>
    </lineage>
</organism>
<proteinExistence type="inferred from homology"/>
<gene>
    <name evidence="2" type="ORF">HCZ30_01395</name>
</gene>
<name>A0ABX0VV30_9RHOB</name>
<dbReference type="Proteomes" id="UP000709466">
    <property type="component" value="Unassembled WGS sequence"/>
</dbReference>
<dbReference type="RefSeq" id="WP_167635973.1">
    <property type="nucleotide sequence ID" value="NZ_JAATOP010000001.1"/>
</dbReference>
<comment type="caution">
    <text evidence="2">The sequence shown here is derived from an EMBL/GenBank/DDBJ whole genome shotgun (WGS) entry which is preliminary data.</text>
</comment>
<dbReference type="SUPFAM" id="SSF53067">
    <property type="entry name" value="Actin-like ATPase domain"/>
    <property type="match status" value="1"/>
</dbReference>
<dbReference type="Pfam" id="PF00480">
    <property type="entry name" value="ROK"/>
    <property type="match status" value="1"/>
</dbReference>
<comment type="similarity">
    <text evidence="1">Belongs to the ROK (NagC/XylR) family.</text>
</comment>
<reference evidence="2 3" key="1">
    <citation type="submission" date="2020-03" db="EMBL/GenBank/DDBJ databases">
        <title>Bacterial isolates of synthetic phycosphere.</title>
        <authorList>
            <person name="Fu H."/>
            <person name="Moran M.A."/>
        </authorList>
    </citation>
    <scope>NUCLEOTIDE SEQUENCE [LARGE SCALE GENOMIC DNA]</scope>
    <source>
        <strain evidence="2 3">HF1</strain>
    </source>
</reference>
<dbReference type="Gene3D" id="3.30.420.40">
    <property type="match status" value="2"/>
</dbReference>
<dbReference type="InterPro" id="IPR043129">
    <property type="entry name" value="ATPase_NBD"/>
</dbReference>
<sequence length="165" mass="17293">MIAAGIEIGTNKIEGLIFDRNWKVSARKRLATPTGYKNLIKTTVQVIRSCGDLPIGIAGSGLINPANGKAITSNVGAEGQTFPRDVITAARRSTTWVNDSRAIILSEASFGMAEGHNRIAALRIGSSVSCAYLVGGRLVNGPSGACGEVGHMALPARSWRSGVCR</sequence>
<dbReference type="PANTHER" id="PTHR18964">
    <property type="entry name" value="ROK (REPRESSOR, ORF, KINASE) FAMILY"/>
    <property type="match status" value="1"/>
</dbReference>
<evidence type="ECO:0000313" key="2">
    <source>
        <dbReference type="EMBL" id="NIY71086.1"/>
    </source>
</evidence>